<accession>A0A1C7MA49</accession>
<dbReference type="Proteomes" id="UP000092993">
    <property type="component" value="Unassembled WGS sequence"/>
</dbReference>
<dbReference type="OMA" id="EDRTHPF"/>
<gene>
    <name evidence="1" type="ORF">A0H81_06646</name>
</gene>
<dbReference type="SUPFAM" id="SSF52047">
    <property type="entry name" value="RNI-like"/>
    <property type="match status" value="1"/>
</dbReference>
<evidence type="ECO:0000313" key="2">
    <source>
        <dbReference type="Proteomes" id="UP000092993"/>
    </source>
</evidence>
<dbReference type="Gene3D" id="3.80.10.10">
    <property type="entry name" value="Ribonuclease Inhibitor"/>
    <property type="match status" value="1"/>
</dbReference>
<sequence length="391" mass="43754">MLLSLSPKVIDRIISFLSDDPPSLRHCALTCRALRPASQRALFHDIHIVSASGMDSFIQHVESHMQEVLDLVRGLTIVEDRTHPFGYLMPSQIVLRLARLESLTFVNLASNTSLHIPAFLTTLSGFTSVTKLSLFACKFDSFRDFSDLASALPHLSSLFVENVEWQGSPLRSTENRCNLPPVPSRGPHLNTLVLSIDSDPRYFDAIVTWLLETPSAKSIARLRVQSFNFSIEGEELLILGRLLHSLGGSLTHLEMPFFDSSETILTFSDNVNLTSLYVNAGDIWFGGSAWLSVAGVMPGVASCIQSLEAEYSIEYPVNMQEEAKRHAGRAAVDIALNGENFRNLKRVDLRVSVFIRPYETDLEREEIRDALLQALRRGFTRLHSRGILFVR</sequence>
<dbReference type="InterPro" id="IPR032675">
    <property type="entry name" value="LRR_dom_sf"/>
</dbReference>
<dbReference type="OrthoDB" id="2788229at2759"/>
<name>A0A1C7MA49_GRIFR</name>
<evidence type="ECO:0008006" key="3">
    <source>
        <dbReference type="Google" id="ProtNLM"/>
    </source>
</evidence>
<organism evidence="1 2">
    <name type="scientific">Grifola frondosa</name>
    <name type="common">Maitake</name>
    <name type="synonym">Polyporus frondosus</name>
    <dbReference type="NCBI Taxonomy" id="5627"/>
    <lineage>
        <taxon>Eukaryota</taxon>
        <taxon>Fungi</taxon>
        <taxon>Dikarya</taxon>
        <taxon>Basidiomycota</taxon>
        <taxon>Agaricomycotina</taxon>
        <taxon>Agaricomycetes</taxon>
        <taxon>Polyporales</taxon>
        <taxon>Grifolaceae</taxon>
        <taxon>Grifola</taxon>
    </lineage>
</organism>
<keyword evidence="2" id="KW-1185">Reference proteome</keyword>
<comment type="caution">
    <text evidence="1">The sequence shown here is derived from an EMBL/GenBank/DDBJ whole genome shotgun (WGS) entry which is preliminary data.</text>
</comment>
<evidence type="ECO:0000313" key="1">
    <source>
        <dbReference type="EMBL" id="OBZ73467.1"/>
    </source>
</evidence>
<dbReference type="AlphaFoldDB" id="A0A1C7MA49"/>
<dbReference type="EMBL" id="LUGG01000007">
    <property type="protein sequence ID" value="OBZ73467.1"/>
    <property type="molecule type" value="Genomic_DNA"/>
</dbReference>
<protein>
    <recommendedName>
        <fullName evidence="3">F-box domain-containing protein</fullName>
    </recommendedName>
</protein>
<proteinExistence type="predicted"/>
<reference evidence="1 2" key="1">
    <citation type="submission" date="2016-03" db="EMBL/GenBank/DDBJ databases">
        <title>Whole genome sequencing of Grifola frondosa 9006-11.</title>
        <authorList>
            <person name="Min B."/>
            <person name="Park H."/>
            <person name="Kim J.-G."/>
            <person name="Cho H."/>
            <person name="Oh Y.-L."/>
            <person name="Kong W.-S."/>
            <person name="Choi I.-G."/>
        </authorList>
    </citation>
    <scope>NUCLEOTIDE SEQUENCE [LARGE SCALE GENOMIC DNA]</scope>
    <source>
        <strain evidence="1 2">9006-11</strain>
    </source>
</reference>